<protein>
    <submittedName>
        <fullName evidence="1">Uncharacterized protein</fullName>
    </submittedName>
</protein>
<proteinExistence type="predicted"/>
<accession>A0A2P2Q457</accession>
<evidence type="ECO:0000313" key="1">
    <source>
        <dbReference type="EMBL" id="MBX61734.1"/>
    </source>
</evidence>
<organism evidence="1">
    <name type="scientific">Rhizophora mucronata</name>
    <name type="common">Asiatic mangrove</name>
    <dbReference type="NCBI Taxonomy" id="61149"/>
    <lineage>
        <taxon>Eukaryota</taxon>
        <taxon>Viridiplantae</taxon>
        <taxon>Streptophyta</taxon>
        <taxon>Embryophyta</taxon>
        <taxon>Tracheophyta</taxon>
        <taxon>Spermatophyta</taxon>
        <taxon>Magnoliopsida</taxon>
        <taxon>eudicotyledons</taxon>
        <taxon>Gunneridae</taxon>
        <taxon>Pentapetalae</taxon>
        <taxon>rosids</taxon>
        <taxon>fabids</taxon>
        <taxon>Malpighiales</taxon>
        <taxon>Rhizophoraceae</taxon>
        <taxon>Rhizophora</taxon>
    </lineage>
</organism>
<dbReference type="AlphaFoldDB" id="A0A2P2Q457"/>
<reference evidence="1" key="1">
    <citation type="submission" date="2018-02" db="EMBL/GenBank/DDBJ databases">
        <title>Rhizophora mucronata_Transcriptome.</title>
        <authorList>
            <person name="Meera S.P."/>
            <person name="Sreeshan A."/>
            <person name="Augustine A."/>
        </authorList>
    </citation>
    <scope>NUCLEOTIDE SEQUENCE</scope>
    <source>
        <tissue evidence="1">Leaf</tissue>
    </source>
</reference>
<name>A0A2P2Q457_RHIMU</name>
<sequence>MFTCFIARILGNIKIKVKKKVFEYVRYMYLLHVSY</sequence>
<dbReference type="EMBL" id="GGEC01081250">
    <property type="protein sequence ID" value="MBX61734.1"/>
    <property type="molecule type" value="Transcribed_RNA"/>
</dbReference>